<sequence length="192" mass="21546">MADALLSLPGRTKVRKTSLPLASTRSFLVKKPPQAPLQQQGQEGVRLKSGSTLREDEFLEELEQQRESHTEGIVLENTYRVAPDPQKKFSPAAVKRIAEDVLINRLASVSYDPKICRDLTLQISDEVRSQVKLLGFDRYKIVCVTHIGPKMGQSIRVGSMCCWDDKNDNFAECSFINNSLFAVALVFGVYQE</sequence>
<organism evidence="2 3">
    <name type="scientific">Porites evermanni</name>
    <dbReference type="NCBI Taxonomy" id="104178"/>
    <lineage>
        <taxon>Eukaryota</taxon>
        <taxon>Metazoa</taxon>
        <taxon>Cnidaria</taxon>
        <taxon>Anthozoa</taxon>
        <taxon>Hexacorallia</taxon>
        <taxon>Scleractinia</taxon>
        <taxon>Fungiina</taxon>
        <taxon>Poritidae</taxon>
        <taxon>Porites</taxon>
    </lineage>
</organism>
<accession>A0ABN8LJQ8</accession>
<protein>
    <submittedName>
        <fullName evidence="2">Uncharacterized protein</fullName>
    </submittedName>
</protein>
<comment type="similarity">
    <text evidence="1">Belongs to the dynein light chain Tctex-type family.</text>
</comment>
<evidence type="ECO:0000313" key="2">
    <source>
        <dbReference type="EMBL" id="CAH3015660.1"/>
    </source>
</evidence>
<evidence type="ECO:0000256" key="1">
    <source>
        <dbReference type="ARBA" id="ARBA00005361"/>
    </source>
</evidence>
<gene>
    <name evidence="2" type="ORF">PEVE_00019243</name>
</gene>
<dbReference type="EMBL" id="CALNXI010000026">
    <property type="protein sequence ID" value="CAH3015660.1"/>
    <property type="molecule type" value="Genomic_DNA"/>
</dbReference>
<dbReference type="Gene3D" id="3.30.1140.40">
    <property type="entry name" value="Tctex-1"/>
    <property type="match status" value="1"/>
</dbReference>
<keyword evidence="3" id="KW-1185">Reference proteome</keyword>
<proteinExistence type="inferred from homology"/>
<dbReference type="Pfam" id="PF03645">
    <property type="entry name" value="Tctex-1"/>
    <property type="match status" value="1"/>
</dbReference>
<evidence type="ECO:0000313" key="3">
    <source>
        <dbReference type="Proteomes" id="UP001159427"/>
    </source>
</evidence>
<dbReference type="CDD" id="cd21451">
    <property type="entry name" value="DLC-like_TCTEX1D"/>
    <property type="match status" value="1"/>
</dbReference>
<dbReference type="PANTHER" id="PTHR21255:SF23">
    <property type="entry name" value="DYNEIN LIGHT CHAIN"/>
    <property type="match status" value="1"/>
</dbReference>
<name>A0ABN8LJQ8_9CNID</name>
<comment type="caution">
    <text evidence="2">The sequence shown here is derived from an EMBL/GenBank/DDBJ whole genome shotgun (WGS) entry which is preliminary data.</text>
</comment>
<dbReference type="Proteomes" id="UP001159427">
    <property type="component" value="Unassembled WGS sequence"/>
</dbReference>
<dbReference type="InterPro" id="IPR038586">
    <property type="entry name" value="Tctex-1-like_sf"/>
</dbReference>
<dbReference type="InterPro" id="IPR005334">
    <property type="entry name" value="Tctex-1-like"/>
</dbReference>
<dbReference type="PANTHER" id="PTHR21255">
    <property type="entry name" value="T-COMPLEX-ASSOCIATED-TESTIS-EXPRESSED 1/ DYNEIN LIGHT CHAIN"/>
    <property type="match status" value="1"/>
</dbReference>
<reference evidence="2 3" key="1">
    <citation type="submission" date="2022-05" db="EMBL/GenBank/DDBJ databases">
        <authorList>
            <consortium name="Genoscope - CEA"/>
            <person name="William W."/>
        </authorList>
    </citation>
    <scope>NUCLEOTIDE SEQUENCE [LARGE SCALE GENOMIC DNA]</scope>
</reference>